<evidence type="ECO:0008006" key="5">
    <source>
        <dbReference type="Google" id="ProtNLM"/>
    </source>
</evidence>
<dbReference type="AlphaFoldDB" id="A0A2S0KPJ7"/>
<evidence type="ECO:0000313" key="4">
    <source>
        <dbReference type="Proteomes" id="UP000237947"/>
    </source>
</evidence>
<reference evidence="4" key="1">
    <citation type="submission" date="2018-02" db="EMBL/GenBank/DDBJ databases">
        <authorList>
            <person name="Holder M.E."/>
            <person name="Ajami N.J."/>
            <person name="Petrosino J.F."/>
        </authorList>
    </citation>
    <scope>NUCLEOTIDE SEQUENCE [LARGE SCALE GENOMIC DNA]</scope>
    <source>
        <strain evidence="4">CCUG 47711</strain>
    </source>
</reference>
<evidence type="ECO:0000256" key="1">
    <source>
        <dbReference type="SAM" id="MobiDB-lite"/>
    </source>
</evidence>
<dbReference type="EMBL" id="CP027226">
    <property type="protein sequence ID" value="AVM42937.1"/>
    <property type="molecule type" value="Genomic_DNA"/>
</dbReference>
<accession>A0A2S0KPJ7</accession>
<evidence type="ECO:0000256" key="2">
    <source>
        <dbReference type="SAM" id="SignalP"/>
    </source>
</evidence>
<evidence type="ECO:0000313" key="3">
    <source>
        <dbReference type="EMBL" id="AVM42937.1"/>
    </source>
</evidence>
<dbReference type="Proteomes" id="UP000237947">
    <property type="component" value="Chromosome"/>
</dbReference>
<dbReference type="KEGG" id="fsa:C5Q98_06815"/>
<feature type="signal peptide" evidence="2">
    <location>
        <begin position="1"/>
        <end position="23"/>
    </location>
</feature>
<feature type="compositionally biased region" description="Polar residues" evidence="1">
    <location>
        <begin position="20"/>
        <end position="33"/>
    </location>
</feature>
<feature type="chain" id="PRO_5015527441" description="Lipoprotein" evidence="2">
    <location>
        <begin position="24"/>
        <end position="147"/>
    </location>
</feature>
<dbReference type="RefSeq" id="WP_106012885.1">
    <property type="nucleotide sequence ID" value="NZ_CP027226.1"/>
</dbReference>
<keyword evidence="4" id="KW-1185">Reference proteome</keyword>
<feature type="region of interest" description="Disordered" evidence="1">
    <location>
        <begin position="20"/>
        <end position="46"/>
    </location>
</feature>
<name>A0A2S0KPJ7_9FIRM</name>
<organism evidence="3 4">
    <name type="scientific">Fastidiosipila sanguinis</name>
    <dbReference type="NCBI Taxonomy" id="236753"/>
    <lineage>
        <taxon>Bacteria</taxon>
        <taxon>Bacillati</taxon>
        <taxon>Bacillota</taxon>
        <taxon>Clostridia</taxon>
        <taxon>Eubacteriales</taxon>
        <taxon>Oscillospiraceae</taxon>
        <taxon>Fastidiosipila</taxon>
    </lineage>
</organism>
<protein>
    <recommendedName>
        <fullName evidence="5">Lipoprotein</fullName>
    </recommendedName>
</protein>
<sequence>MSKKLFAVILASALLLSACNSQGESKTDSSNADETTKVETSTDENSSVKPLIKYNGAVYEMQEIENEEEKLTEIPKDKGLALDAKVEKTVANETSDEDLAKEDDLTARNMPLGTLIYANEDKDTIYVSYLDPEDFHVSLYAIFIKVK</sequence>
<dbReference type="PROSITE" id="PS51257">
    <property type="entry name" value="PROKAR_LIPOPROTEIN"/>
    <property type="match status" value="1"/>
</dbReference>
<keyword evidence="2" id="KW-0732">Signal</keyword>
<proteinExistence type="predicted"/>
<gene>
    <name evidence="3" type="ORF">C5Q98_06815</name>
</gene>